<reference evidence="2" key="1">
    <citation type="submission" date="2023-03" db="EMBL/GenBank/DDBJ databases">
        <title>Massive genome expansion in bonnet fungi (Mycena s.s.) driven by repeated elements and novel gene families across ecological guilds.</title>
        <authorList>
            <consortium name="Lawrence Berkeley National Laboratory"/>
            <person name="Harder C.B."/>
            <person name="Miyauchi S."/>
            <person name="Viragh M."/>
            <person name="Kuo A."/>
            <person name="Thoen E."/>
            <person name="Andreopoulos B."/>
            <person name="Lu D."/>
            <person name="Skrede I."/>
            <person name="Drula E."/>
            <person name="Henrissat B."/>
            <person name="Morin E."/>
            <person name="Kohler A."/>
            <person name="Barry K."/>
            <person name="LaButti K."/>
            <person name="Morin E."/>
            <person name="Salamov A."/>
            <person name="Lipzen A."/>
            <person name="Mereny Z."/>
            <person name="Hegedus B."/>
            <person name="Baldrian P."/>
            <person name="Stursova M."/>
            <person name="Weitz H."/>
            <person name="Taylor A."/>
            <person name="Grigoriev I.V."/>
            <person name="Nagy L.G."/>
            <person name="Martin F."/>
            <person name="Kauserud H."/>
        </authorList>
    </citation>
    <scope>NUCLEOTIDE SEQUENCE</scope>
    <source>
        <strain evidence="2">CBHHK067</strain>
    </source>
</reference>
<dbReference type="EMBL" id="JARKIE010000435">
    <property type="protein sequence ID" value="KAJ7640135.1"/>
    <property type="molecule type" value="Genomic_DNA"/>
</dbReference>
<evidence type="ECO:0000313" key="3">
    <source>
        <dbReference type="Proteomes" id="UP001221757"/>
    </source>
</evidence>
<protein>
    <submittedName>
        <fullName evidence="2">Uncharacterized protein</fullName>
    </submittedName>
</protein>
<comment type="caution">
    <text evidence="2">The sequence shown here is derived from an EMBL/GenBank/DDBJ whole genome shotgun (WGS) entry which is preliminary data.</text>
</comment>
<feature type="non-terminal residue" evidence="2">
    <location>
        <position position="1"/>
    </location>
</feature>
<organism evidence="2 3">
    <name type="scientific">Mycena rosella</name>
    <name type="common">Pink bonnet</name>
    <name type="synonym">Agaricus rosellus</name>
    <dbReference type="NCBI Taxonomy" id="1033263"/>
    <lineage>
        <taxon>Eukaryota</taxon>
        <taxon>Fungi</taxon>
        <taxon>Dikarya</taxon>
        <taxon>Basidiomycota</taxon>
        <taxon>Agaricomycotina</taxon>
        <taxon>Agaricomycetes</taxon>
        <taxon>Agaricomycetidae</taxon>
        <taxon>Agaricales</taxon>
        <taxon>Marasmiineae</taxon>
        <taxon>Mycenaceae</taxon>
        <taxon>Mycena</taxon>
    </lineage>
</organism>
<gene>
    <name evidence="2" type="ORF">B0H17DRAFT_1105977</name>
</gene>
<keyword evidence="3" id="KW-1185">Reference proteome</keyword>
<dbReference type="Proteomes" id="UP001221757">
    <property type="component" value="Unassembled WGS sequence"/>
</dbReference>
<evidence type="ECO:0000256" key="1">
    <source>
        <dbReference type="SAM" id="MobiDB-lite"/>
    </source>
</evidence>
<accession>A0AAD7C679</accession>
<dbReference type="AlphaFoldDB" id="A0AAD7C679"/>
<sequence>MYEFHKTIPTLWGTSRTSTSSTPNTSPGFMSDDGGDMSLCVLLRFPLLLRSTLLAVCAPSSACIHTHICASDAPHCMPHAVGICSRPRIRTCAVEALEAPSPPQRHGASCGRRYAPFSLPPLARPRSRSADPPAHRGRRHCRHASRLRVHARIRIHPRTRLRRRHAFRVLRSRTRSTATLYVRTCNASMCRRRVRNPSDIEICVDASIEDLARIQDQLYREVSSRGSRSRWSTCGRRLMDAFGQVNQCKAESGISVLEFHQASRRCWAAVAGYQNESSGLQQITYLELRAMGRTWY</sequence>
<proteinExistence type="predicted"/>
<evidence type="ECO:0000313" key="2">
    <source>
        <dbReference type="EMBL" id="KAJ7640135.1"/>
    </source>
</evidence>
<feature type="region of interest" description="Disordered" evidence="1">
    <location>
        <begin position="121"/>
        <end position="141"/>
    </location>
</feature>
<name>A0AAD7C679_MYCRO</name>